<dbReference type="EMBL" id="ML977578">
    <property type="protein sequence ID" value="KAF2002271.1"/>
    <property type="molecule type" value="Genomic_DNA"/>
</dbReference>
<dbReference type="Proteomes" id="UP000799779">
    <property type="component" value="Unassembled WGS sequence"/>
</dbReference>
<name>A0A6A5WQ06_9PLEO</name>
<gene>
    <name evidence="2" type="ORF">P154DRAFT_521097</name>
</gene>
<reference evidence="2" key="1">
    <citation type="journal article" date="2020" name="Stud. Mycol.">
        <title>101 Dothideomycetes genomes: a test case for predicting lifestyles and emergence of pathogens.</title>
        <authorList>
            <person name="Haridas S."/>
            <person name="Albert R."/>
            <person name="Binder M."/>
            <person name="Bloem J."/>
            <person name="Labutti K."/>
            <person name="Salamov A."/>
            <person name="Andreopoulos B."/>
            <person name="Baker S."/>
            <person name="Barry K."/>
            <person name="Bills G."/>
            <person name="Bluhm B."/>
            <person name="Cannon C."/>
            <person name="Castanera R."/>
            <person name="Culley D."/>
            <person name="Daum C."/>
            <person name="Ezra D."/>
            <person name="Gonzalez J."/>
            <person name="Henrissat B."/>
            <person name="Kuo A."/>
            <person name="Liang C."/>
            <person name="Lipzen A."/>
            <person name="Lutzoni F."/>
            <person name="Magnuson J."/>
            <person name="Mondo S."/>
            <person name="Nolan M."/>
            <person name="Ohm R."/>
            <person name="Pangilinan J."/>
            <person name="Park H.-J."/>
            <person name="Ramirez L."/>
            <person name="Alfaro M."/>
            <person name="Sun H."/>
            <person name="Tritt A."/>
            <person name="Yoshinaga Y."/>
            <person name="Zwiers L.-H."/>
            <person name="Turgeon B."/>
            <person name="Goodwin S."/>
            <person name="Spatafora J."/>
            <person name="Crous P."/>
            <person name="Grigoriev I."/>
        </authorList>
    </citation>
    <scope>NUCLEOTIDE SEQUENCE</scope>
    <source>
        <strain evidence="2">CBS 123094</strain>
    </source>
</reference>
<dbReference type="AlphaFoldDB" id="A0A6A5WQ06"/>
<accession>A0A6A5WQ06</accession>
<feature type="compositionally biased region" description="Polar residues" evidence="1">
    <location>
        <begin position="24"/>
        <end position="40"/>
    </location>
</feature>
<organism evidence="2 3">
    <name type="scientific">Amniculicola lignicola CBS 123094</name>
    <dbReference type="NCBI Taxonomy" id="1392246"/>
    <lineage>
        <taxon>Eukaryota</taxon>
        <taxon>Fungi</taxon>
        <taxon>Dikarya</taxon>
        <taxon>Ascomycota</taxon>
        <taxon>Pezizomycotina</taxon>
        <taxon>Dothideomycetes</taxon>
        <taxon>Pleosporomycetidae</taxon>
        <taxon>Pleosporales</taxon>
        <taxon>Amniculicolaceae</taxon>
        <taxon>Amniculicola</taxon>
    </lineage>
</organism>
<evidence type="ECO:0000313" key="3">
    <source>
        <dbReference type="Proteomes" id="UP000799779"/>
    </source>
</evidence>
<sequence length="56" mass="6099">MNASGTSTPNRPQTPPTRALFPTSGLSNTSHHPKRNSTAVSAIESARKRTSTRLHW</sequence>
<keyword evidence="3" id="KW-1185">Reference proteome</keyword>
<proteinExistence type="predicted"/>
<evidence type="ECO:0000313" key="2">
    <source>
        <dbReference type="EMBL" id="KAF2002271.1"/>
    </source>
</evidence>
<protein>
    <submittedName>
        <fullName evidence="2">Uncharacterized protein</fullName>
    </submittedName>
</protein>
<feature type="region of interest" description="Disordered" evidence="1">
    <location>
        <begin position="1"/>
        <end position="56"/>
    </location>
</feature>
<evidence type="ECO:0000256" key="1">
    <source>
        <dbReference type="SAM" id="MobiDB-lite"/>
    </source>
</evidence>
<feature type="compositionally biased region" description="Polar residues" evidence="1">
    <location>
        <begin position="1"/>
        <end position="11"/>
    </location>
</feature>